<dbReference type="EMBL" id="JAKOGI010000894">
    <property type="protein sequence ID" value="KAJ8429440.1"/>
    <property type="molecule type" value="Genomic_DNA"/>
</dbReference>
<proteinExistence type="predicted"/>
<sequence length="210" mass="22718">MKYETPYPDGCLFIMEEVTVSCNCHLGLATYASVDGYGPRELGPSATISVTACARPFRLSADLPSPSDAPEEQELVDALSEDELLEECLEEELDEPVPEEALELQLVEGSDAQGRLGLGHSANLEVSHIISYGDLLRMRHLHLRAKNAGSGGILTVGPQGSARFKTGHSIGNLFRFPILIFTGDACHHPTINKGQEVRELQVSALHLGAR</sequence>
<dbReference type="AlphaFoldDB" id="A0A9Q1JR09"/>
<keyword evidence="2" id="KW-1185">Reference proteome</keyword>
<accession>A0A9Q1JR09</accession>
<evidence type="ECO:0000313" key="1">
    <source>
        <dbReference type="EMBL" id="KAJ8429440.1"/>
    </source>
</evidence>
<protein>
    <submittedName>
        <fullName evidence="1">Uncharacterized protein</fullName>
    </submittedName>
</protein>
<name>A0A9Q1JR09_9CARY</name>
<organism evidence="1 2">
    <name type="scientific">Carnegiea gigantea</name>
    <dbReference type="NCBI Taxonomy" id="171969"/>
    <lineage>
        <taxon>Eukaryota</taxon>
        <taxon>Viridiplantae</taxon>
        <taxon>Streptophyta</taxon>
        <taxon>Embryophyta</taxon>
        <taxon>Tracheophyta</taxon>
        <taxon>Spermatophyta</taxon>
        <taxon>Magnoliopsida</taxon>
        <taxon>eudicotyledons</taxon>
        <taxon>Gunneridae</taxon>
        <taxon>Pentapetalae</taxon>
        <taxon>Caryophyllales</taxon>
        <taxon>Cactineae</taxon>
        <taxon>Cactaceae</taxon>
        <taxon>Cactoideae</taxon>
        <taxon>Echinocereeae</taxon>
        <taxon>Carnegiea</taxon>
    </lineage>
</organism>
<reference evidence="1" key="1">
    <citation type="submission" date="2022-04" db="EMBL/GenBank/DDBJ databases">
        <title>Carnegiea gigantea Genome sequencing and assembly v2.</title>
        <authorList>
            <person name="Copetti D."/>
            <person name="Sanderson M.J."/>
            <person name="Burquez A."/>
            <person name="Wojciechowski M.F."/>
        </authorList>
    </citation>
    <scope>NUCLEOTIDE SEQUENCE</scope>
    <source>
        <strain evidence="1">SGP5-SGP5p</strain>
        <tissue evidence="1">Aerial part</tissue>
    </source>
</reference>
<evidence type="ECO:0000313" key="2">
    <source>
        <dbReference type="Proteomes" id="UP001153076"/>
    </source>
</evidence>
<comment type="caution">
    <text evidence="1">The sequence shown here is derived from an EMBL/GenBank/DDBJ whole genome shotgun (WGS) entry which is preliminary data.</text>
</comment>
<dbReference type="Proteomes" id="UP001153076">
    <property type="component" value="Unassembled WGS sequence"/>
</dbReference>
<gene>
    <name evidence="1" type="ORF">Cgig2_021092</name>
</gene>